<evidence type="ECO:0000256" key="4">
    <source>
        <dbReference type="ARBA" id="ARBA00022554"/>
    </source>
</evidence>
<comment type="caution">
    <text evidence="11">The sequence shown here is derived from an EMBL/GenBank/DDBJ whole genome shotgun (WGS) entry which is preliminary data.</text>
</comment>
<comment type="similarity">
    <text evidence="3">Belongs to the YPT35 family.</text>
</comment>
<dbReference type="OrthoDB" id="10254720at2759"/>
<evidence type="ECO:0000256" key="3">
    <source>
        <dbReference type="ARBA" id="ARBA00007426"/>
    </source>
</evidence>
<evidence type="ECO:0000313" key="11">
    <source>
        <dbReference type="EMBL" id="CAG8569973.1"/>
    </source>
</evidence>
<organism evidence="11 12">
    <name type="scientific">Acaulospora morrowiae</name>
    <dbReference type="NCBI Taxonomy" id="94023"/>
    <lineage>
        <taxon>Eukaryota</taxon>
        <taxon>Fungi</taxon>
        <taxon>Fungi incertae sedis</taxon>
        <taxon>Mucoromycota</taxon>
        <taxon>Glomeromycotina</taxon>
        <taxon>Glomeromycetes</taxon>
        <taxon>Diversisporales</taxon>
        <taxon>Acaulosporaceae</taxon>
        <taxon>Acaulospora</taxon>
    </lineage>
</organism>
<dbReference type="Pfam" id="PF00787">
    <property type="entry name" value="PX"/>
    <property type="match status" value="1"/>
</dbReference>
<evidence type="ECO:0000256" key="6">
    <source>
        <dbReference type="ARBA" id="ARBA00023136"/>
    </source>
</evidence>
<dbReference type="PANTHER" id="PTHR10555:SF170">
    <property type="entry name" value="FI18122P1"/>
    <property type="match status" value="1"/>
</dbReference>
<dbReference type="GO" id="GO:0010008">
    <property type="term" value="C:endosome membrane"/>
    <property type="evidence" value="ECO:0007669"/>
    <property type="project" value="UniProtKB-SubCell"/>
</dbReference>
<sequence length="467" mass="52618">MALISSSLLKEQSHRLICKRNVVKDDDDDDLENLSYDIALASKSLHVLELRREIGSTRAELSDSKDLINRCGVENVTDNWIDYIQDTMEHLSILLKKGIEASSDDPAKAKHDNSGSYDEYEYFEEAASPKDFVYYSNRLYRDDSSPSESSTNSSRPSSIVIPSVDSDITSYDLRTRSNLTRRHTMDNEGVSAARFFIGNLGLKKAPSKASITTFISQEQTSAKASLHGSGNLPLLAEQCEDNDHHSSPAERQLSQLIVQESTEEVSDEFADAVEKQDDYHIRKRLEELSLKDLNSFSQAPIKKSSSSCSLPNTLCSVPEDDSSTLWVCTEEDYEGLDSAPSSNIQISLRRSKPTNLFAEEVNVGNPVRVGTGYGSYIAYTCTVKGQEGANIVARKRYSDFIRLRSQLIKAQPKYKKLIPCLPPKRVVGKFMPEFIERRRKDLEYFLSYILLHPVLGSTMVVRRWFMD</sequence>
<dbReference type="PANTHER" id="PTHR10555">
    <property type="entry name" value="SORTING NEXIN"/>
    <property type="match status" value="1"/>
</dbReference>
<dbReference type="GO" id="GO:0005774">
    <property type="term" value="C:vacuolar membrane"/>
    <property type="evidence" value="ECO:0007669"/>
    <property type="project" value="UniProtKB-SubCell"/>
</dbReference>
<dbReference type="PROSITE" id="PS50195">
    <property type="entry name" value="PX"/>
    <property type="match status" value="1"/>
</dbReference>
<keyword evidence="4" id="KW-0926">Vacuole</keyword>
<dbReference type="InterPro" id="IPR037917">
    <property type="entry name" value="Ypt35_PX"/>
</dbReference>
<reference evidence="11" key="1">
    <citation type="submission" date="2021-06" db="EMBL/GenBank/DDBJ databases">
        <authorList>
            <person name="Kallberg Y."/>
            <person name="Tangrot J."/>
            <person name="Rosling A."/>
        </authorList>
    </citation>
    <scope>NUCLEOTIDE SEQUENCE</scope>
    <source>
        <strain evidence="11">CL551</strain>
    </source>
</reference>
<protein>
    <recommendedName>
        <fullName evidence="8">Endosomal/vacuolar adapter protein YPT35</fullName>
    </recommendedName>
    <alternativeName>
        <fullName evidence="9">PX domain-containing protein YPT35</fullName>
    </alternativeName>
</protein>
<dbReference type="AlphaFoldDB" id="A0A9N9BN83"/>
<evidence type="ECO:0000256" key="1">
    <source>
        <dbReference type="ARBA" id="ARBA00004148"/>
    </source>
</evidence>
<evidence type="ECO:0000256" key="8">
    <source>
        <dbReference type="ARBA" id="ARBA00033774"/>
    </source>
</evidence>
<name>A0A9N9BN83_9GLOM</name>
<evidence type="ECO:0000313" key="12">
    <source>
        <dbReference type="Proteomes" id="UP000789342"/>
    </source>
</evidence>
<dbReference type="GO" id="GO:0032266">
    <property type="term" value="F:phosphatidylinositol-3-phosphate binding"/>
    <property type="evidence" value="ECO:0007669"/>
    <property type="project" value="InterPro"/>
</dbReference>
<keyword evidence="12" id="KW-1185">Reference proteome</keyword>
<dbReference type="InterPro" id="IPR001683">
    <property type="entry name" value="PX_dom"/>
</dbReference>
<evidence type="ECO:0000256" key="5">
    <source>
        <dbReference type="ARBA" id="ARBA00022753"/>
    </source>
</evidence>
<evidence type="ECO:0000256" key="9">
    <source>
        <dbReference type="ARBA" id="ARBA00033785"/>
    </source>
</evidence>
<gene>
    <name evidence="11" type="ORF">AMORRO_LOCUS6417</name>
</gene>
<keyword evidence="5" id="KW-0967">Endosome</keyword>
<keyword evidence="6" id="KW-0472">Membrane</keyword>
<evidence type="ECO:0000256" key="7">
    <source>
        <dbReference type="ARBA" id="ARBA00033728"/>
    </source>
</evidence>
<comment type="function">
    <text evidence="7">Recruits the lipid transfer protein VPS13 to endosomal and vacuolar membranes.</text>
</comment>
<dbReference type="Gene3D" id="3.30.1520.10">
    <property type="entry name" value="Phox-like domain"/>
    <property type="match status" value="1"/>
</dbReference>
<dbReference type="SUPFAM" id="SSF64268">
    <property type="entry name" value="PX domain"/>
    <property type="match status" value="1"/>
</dbReference>
<feature type="domain" description="PX" evidence="10">
    <location>
        <begin position="357"/>
        <end position="467"/>
    </location>
</feature>
<comment type="subcellular location">
    <subcellularLocation>
        <location evidence="2">Endosome</location>
    </subcellularLocation>
    <subcellularLocation>
        <location evidence="1">Vacuole membrane</location>
        <topology evidence="1">Peripheral membrane protein</topology>
    </subcellularLocation>
</comment>
<dbReference type="EMBL" id="CAJVPV010004277">
    <property type="protein sequence ID" value="CAG8569973.1"/>
    <property type="molecule type" value="Genomic_DNA"/>
</dbReference>
<evidence type="ECO:0000259" key="10">
    <source>
        <dbReference type="PROSITE" id="PS50195"/>
    </source>
</evidence>
<dbReference type="CDD" id="cd07280">
    <property type="entry name" value="PX_YPT35"/>
    <property type="match status" value="1"/>
</dbReference>
<evidence type="ECO:0000256" key="2">
    <source>
        <dbReference type="ARBA" id="ARBA00004177"/>
    </source>
</evidence>
<dbReference type="Proteomes" id="UP000789342">
    <property type="component" value="Unassembled WGS sequence"/>
</dbReference>
<dbReference type="InterPro" id="IPR036871">
    <property type="entry name" value="PX_dom_sf"/>
</dbReference>
<dbReference type="SMART" id="SM00312">
    <property type="entry name" value="PX"/>
    <property type="match status" value="1"/>
</dbReference>
<accession>A0A9N9BN83</accession>
<proteinExistence type="inferred from homology"/>